<feature type="compositionally biased region" description="Low complexity" evidence="1">
    <location>
        <begin position="70"/>
        <end position="85"/>
    </location>
</feature>
<protein>
    <submittedName>
        <fullName evidence="2">Uncharacterized protein</fullName>
    </submittedName>
</protein>
<evidence type="ECO:0000256" key="1">
    <source>
        <dbReference type="SAM" id="MobiDB-lite"/>
    </source>
</evidence>
<feature type="compositionally biased region" description="Pro residues" evidence="1">
    <location>
        <begin position="60"/>
        <end position="69"/>
    </location>
</feature>
<reference evidence="2" key="1">
    <citation type="journal article" date="2013" name="Nature">
        <title>The genomes of four tapeworm species reveal adaptations to parasitism.</title>
        <authorList>
            <person name="Tsai I.J."/>
            <person name="Zarowiecki M."/>
            <person name="Holroyd N."/>
            <person name="Garciarrubio A."/>
            <person name="Sanchez-Flores A."/>
            <person name="Brooks K.L."/>
            <person name="Tracey A."/>
            <person name="Bobes R.J."/>
            <person name="Fragoso G."/>
            <person name="Sciutto E."/>
            <person name="Aslett M."/>
            <person name="Beasley H."/>
            <person name="Bennett H.M."/>
            <person name="Cai J."/>
            <person name="Camicia F."/>
            <person name="Clark R."/>
            <person name="Cucher M."/>
            <person name="De Silva N."/>
            <person name="Day T.A."/>
            <person name="Deplazes P."/>
            <person name="Estrada K."/>
            <person name="Fernandez C."/>
            <person name="Holland P.W."/>
            <person name="Hou J."/>
            <person name="Hu S."/>
            <person name="Huckvale T."/>
            <person name="Hung S.S."/>
            <person name="Kamenetzky L."/>
            <person name="Keane J.A."/>
            <person name="Kiss F."/>
            <person name="Koziol U."/>
            <person name="Lambert O."/>
            <person name="Liu K."/>
            <person name="Luo X."/>
            <person name="Luo Y."/>
            <person name="Macchiaroli N."/>
            <person name="Nichol S."/>
            <person name="Paps J."/>
            <person name="Parkinson J."/>
            <person name="Pouchkina-Stantcheva N."/>
            <person name="Riddiford N."/>
            <person name="Rosenzvit M."/>
            <person name="Salinas G."/>
            <person name="Wasmuth J.D."/>
            <person name="Zamanian M."/>
            <person name="Zheng Y."/>
            <person name="Cai X."/>
            <person name="Soberon X."/>
            <person name="Olson P.D."/>
            <person name="Laclette J.P."/>
            <person name="Brehm K."/>
            <person name="Berriman M."/>
            <person name="Garciarrubio A."/>
            <person name="Bobes R.J."/>
            <person name="Fragoso G."/>
            <person name="Sanchez-Flores A."/>
            <person name="Estrada K."/>
            <person name="Cevallos M.A."/>
            <person name="Morett E."/>
            <person name="Gonzalez V."/>
            <person name="Portillo T."/>
            <person name="Ochoa-Leyva A."/>
            <person name="Jose M.V."/>
            <person name="Sciutto E."/>
            <person name="Landa A."/>
            <person name="Jimenez L."/>
            <person name="Valdes V."/>
            <person name="Carrero J.C."/>
            <person name="Larralde C."/>
            <person name="Morales-Montor J."/>
            <person name="Limon-Lason J."/>
            <person name="Soberon X."/>
            <person name="Laclette J.P."/>
        </authorList>
    </citation>
    <scope>NUCLEOTIDE SEQUENCE [LARGE SCALE GENOMIC DNA]</scope>
</reference>
<organism evidence="2 3">
    <name type="scientific">Echinococcus multilocularis</name>
    <name type="common">Fox tapeworm</name>
    <dbReference type="NCBI Taxonomy" id="6211"/>
    <lineage>
        <taxon>Eukaryota</taxon>
        <taxon>Metazoa</taxon>
        <taxon>Spiralia</taxon>
        <taxon>Lophotrochozoa</taxon>
        <taxon>Platyhelminthes</taxon>
        <taxon>Cestoda</taxon>
        <taxon>Eucestoda</taxon>
        <taxon>Cyclophyllidea</taxon>
        <taxon>Taeniidae</taxon>
        <taxon>Echinococcus</taxon>
    </lineage>
</organism>
<proteinExistence type="predicted"/>
<name>A0A068XSX0_ECHMU</name>
<dbReference type="Proteomes" id="UP000017246">
    <property type="component" value="Unassembled WGS sequence"/>
</dbReference>
<gene>
    <name evidence="2" type="ORF">EmuJ_000278900</name>
</gene>
<sequence length="139" mass="13699">MATDAKGKTLGSPGPGGRWRRGLVDRNPLPWHDGGGHGSASGLLHRGSASAPGSASLLPRAPPSPPRAPPFSASRPLPVSAPSSASASTRLRLCYCGLRLPHLPGSSPFSAPGSASAPSGSVPALGSSPSSASGLSLRP</sequence>
<dbReference type="AlphaFoldDB" id="A0A068XSX0"/>
<feature type="compositionally biased region" description="Low complexity" evidence="1">
    <location>
        <begin position="40"/>
        <end position="59"/>
    </location>
</feature>
<accession>A0A068XSX0</accession>
<keyword evidence="3" id="KW-1185">Reference proteome</keyword>
<dbReference type="EMBL" id="LN901833">
    <property type="protein sequence ID" value="CDS35421.1"/>
    <property type="molecule type" value="Genomic_DNA"/>
</dbReference>
<reference evidence="2" key="2">
    <citation type="submission" date="2015-11" db="EMBL/GenBank/DDBJ databases">
        <authorList>
            <person name="Zhang Y."/>
            <person name="Guo Z."/>
        </authorList>
    </citation>
    <scope>NUCLEOTIDE SEQUENCE</scope>
</reference>
<evidence type="ECO:0000313" key="3">
    <source>
        <dbReference type="Proteomes" id="UP000017246"/>
    </source>
</evidence>
<feature type="region of interest" description="Disordered" evidence="1">
    <location>
        <begin position="1"/>
        <end position="85"/>
    </location>
</feature>
<feature type="region of interest" description="Disordered" evidence="1">
    <location>
        <begin position="106"/>
        <end position="139"/>
    </location>
</feature>
<evidence type="ECO:0000313" key="2">
    <source>
        <dbReference type="EMBL" id="CDS35421.1"/>
    </source>
</evidence>